<dbReference type="PANTHER" id="PTHR11731">
    <property type="entry name" value="PROTEASE FAMILY S9B,C DIPEPTIDYL-PEPTIDASE IV-RELATED"/>
    <property type="match status" value="1"/>
</dbReference>
<dbReference type="Pfam" id="PF00930">
    <property type="entry name" value="DPPIV_N"/>
    <property type="match status" value="1"/>
</dbReference>
<gene>
    <name evidence="15" type="primary">LOC106461055</name>
</gene>
<name>A0ABM1SIZ6_LIMPO</name>
<dbReference type="SUPFAM" id="SSF53474">
    <property type="entry name" value="alpha/beta-Hydrolases"/>
    <property type="match status" value="1"/>
</dbReference>
<evidence type="ECO:0000256" key="11">
    <source>
        <dbReference type="ARBA" id="ARBA00037847"/>
    </source>
</evidence>
<keyword evidence="3" id="KW-0645">Protease</keyword>
<evidence type="ECO:0000259" key="13">
    <source>
        <dbReference type="Pfam" id="PF00930"/>
    </source>
</evidence>
<dbReference type="SUPFAM" id="SSF82171">
    <property type="entry name" value="DPP6 N-terminal domain-like"/>
    <property type="match status" value="1"/>
</dbReference>
<evidence type="ECO:0000256" key="7">
    <source>
        <dbReference type="ARBA" id="ARBA00022968"/>
    </source>
</evidence>
<keyword evidence="6" id="KW-0720">Serine protease</keyword>
<comment type="subcellular location">
    <subcellularLocation>
        <location evidence="11">Endomembrane system</location>
        <topology evidence="11">Single-pass membrane protein</topology>
    </subcellularLocation>
    <subcellularLocation>
        <location evidence="1">Membrane</location>
        <topology evidence="1">Single-pass type II membrane protein</topology>
    </subcellularLocation>
</comment>
<evidence type="ECO:0000256" key="6">
    <source>
        <dbReference type="ARBA" id="ARBA00022825"/>
    </source>
</evidence>
<feature type="domain" description="Dipeptidylpeptidase IV N-terminal" evidence="13">
    <location>
        <begin position="2"/>
        <end position="370"/>
    </location>
</feature>
<keyword evidence="5" id="KW-0378">Hydrolase</keyword>
<dbReference type="Gene3D" id="2.140.10.30">
    <property type="entry name" value="Dipeptidylpeptidase IV, N-terminal domain"/>
    <property type="match status" value="1"/>
</dbReference>
<organism evidence="14 15">
    <name type="scientific">Limulus polyphemus</name>
    <name type="common">Atlantic horseshoe crab</name>
    <dbReference type="NCBI Taxonomy" id="6850"/>
    <lineage>
        <taxon>Eukaryota</taxon>
        <taxon>Metazoa</taxon>
        <taxon>Ecdysozoa</taxon>
        <taxon>Arthropoda</taxon>
        <taxon>Chelicerata</taxon>
        <taxon>Merostomata</taxon>
        <taxon>Xiphosura</taxon>
        <taxon>Limulidae</taxon>
        <taxon>Limulus</taxon>
    </lineage>
</organism>
<evidence type="ECO:0000256" key="5">
    <source>
        <dbReference type="ARBA" id="ARBA00022801"/>
    </source>
</evidence>
<evidence type="ECO:0000256" key="1">
    <source>
        <dbReference type="ARBA" id="ARBA00004606"/>
    </source>
</evidence>
<dbReference type="Proteomes" id="UP000694941">
    <property type="component" value="Unplaced"/>
</dbReference>
<evidence type="ECO:0000256" key="10">
    <source>
        <dbReference type="ARBA" id="ARBA00023180"/>
    </source>
</evidence>
<dbReference type="InterPro" id="IPR002469">
    <property type="entry name" value="Peptidase_S9B_N"/>
</dbReference>
<keyword evidence="8" id="KW-1133">Transmembrane helix</keyword>
<dbReference type="RefSeq" id="XP_022243601.1">
    <property type="nucleotide sequence ID" value="XM_022387893.1"/>
</dbReference>
<dbReference type="InterPro" id="IPR001375">
    <property type="entry name" value="Peptidase_S9_cat"/>
</dbReference>
<evidence type="ECO:0000256" key="3">
    <source>
        <dbReference type="ARBA" id="ARBA00022670"/>
    </source>
</evidence>
<keyword evidence="7" id="KW-0735">Signal-anchor</keyword>
<evidence type="ECO:0000313" key="14">
    <source>
        <dbReference type="Proteomes" id="UP000694941"/>
    </source>
</evidence>
<dbReference type="InterPro" id="IPR029058">
    <property type="entry name" value="AB_hydrolase_fold"/>
</dbReference>
<evidence type="ECO:0000259" key="12">
    <source>
        <dbReference type="Pfam" id="PF00326"/>
    </source>
</evidence>
<proteinExistence type="predicted"/>
<keyword evidence="14" id="KW-1185">Reference proteome</keyword>
<evidence type="ECO:0000256" key="4">
    <source>
        <dbReference type="ARBA" id="ARBA00022692"/>
    </source>
</evidence>
<keyword evidence="2" id="KW-0031">Aminopeptidase</keyword>
<feature type="domain" description="Peptidase S9 prolyl oligopeptidase catalytic" evidence="12">
    <location>
        <begin position="455"/>
        <end position="657"/>
    </location>
</feature>
<dbReference type="GeneID" id="106461055"/>
<keyword evidence="10" id="KW-0325">Glycoprotein</keyword>
<evidence type="ECO:0000256" key="2">
    <source>
        <dbReference type="ARBA" id="ARBA00022438"/>
    </source>
</evidence>
<dbReference type="InterPro" id="IPR050278">
    <property type="entry name" value="Serine_Prot_S9B/DPPIV"/>
</dbReference>
<protein>
    <submittedName>
        <fullName evidence="15">Prolyl endopeptidase FAP-like</fullName>
    </submittedName>
</protein>
<keyword evidence="4" id="KW-0812">Transmembrane</keyword>
<evidence type="ECO:0000313" key="15">
    <source>
        <dbReference type="RefSeq" id="XP_022243601.1"/>
    </source>
</evidence>
<dbReference type="PANTHER" id="PTHR11731:SF200">
    <property type="entry name" value="DIPEPTIDYL PEPTIDASE 10, ISOFORM B"/>
    <property type="match status" value="1"/>
</dbReference>
<reference evidence="15" key="1">
    <citation type="submission" date="2025-08" db="UniProtKB">
        <authorList>
            <consortium name="RefSeq"/>
        </authorList>
    </citation>
    <scope>IDENTIFICATION</scope>
    <source>
        <tissue evidence="15">Muscle</tissue>
    </source>
</reference>
<evidence type="ECO:0000256" key="9">
    <source>
        <dbReference type="ARBA" id="ARBA00023136"/>
    </source>
</evidence>
<evidence type="ECO:0000256" key="8">
    <source>
        <dbReference type="ARBA" id="ARBA00022989"/>
    </source>
</evidence>
<keyword evidence="9" id="KW-0472">Membrane</keyword>
<dbReference type="Gene3D" id="3.40.50.1820">
    <property type="entry name" value="alpha/beta hydrolase"/>
    <property type="match status" value="1"/>
</dbReference>
<sequence length="676" mass="78090">MSADKRYVLLTNYMVQIYRHSYTAKYKIFDLKNEEMLPLEDDEELQYAAWGPVHNQMVFVKKNNVYYIPSVGANPIQITINGKDGIIYNGIPDWIYEEEILETNHAVWWSDDGKKLCYAVFDDTYVKEMKYSVYGSYEDENNIYPKIISTKYPKPGTTNPEVTLKVVELGSKPVPRDLVLPREMKDKEHYFTQVAWIDNSRLIVVWLQRSQNYSIISVCEEKRNWQCLKNIEETSSTGWVDLHDTIIVSKDKKSYFVRLPVNDGTNGKFRHIVKVDILRKRKTSLTHGSYDVTRILAHQQETNTVYYVTTLENKPAERHVFSVKVMSAAAKQRSEVCLSCDLGDQCLYNSAIFSPGAKYYILECLGPGIPRIELRQIDNNKLVYVLDSNDELREYYDRKALPKVQTFQVPVTNEFNAIVRLFLPPQLRDDEITKYPLVVYVYCGPGSQMVTEKFDVSWGTYLASSKGFIYAIIDGRGSGNRGDKVLHEIYKNLGSVEIQDQINVVRYLRSELPFIDAEKIALWGWSYGGYATGMALATDTDVFQCGLSEAPVTNWCYYDSVYTERYMKLPEENYVGYEKANLLKKAGNIKGKKYLLIHGTSDDNVHIQQSMMLMKALSEKDVLFQIQLYPDENHSLSHMKLHLYRTMEGFLDRCFDMHTTEEIGLQKVNKKINKGS</sequence>
<accession>A0ABM1SIZ6</accession>
<dbReference type="Pfam" id="PF00326">
    <property type="entry name" value="Peptidase_S9"/>
    <property type="match status" value="1"/>
</dbReference>